<dbReference type="Proteomes" id="UP000321820">
    <property type="component" value="Chromosome"/>
</dbReference>
<dbReference type="Gene3D" id="2.30.42.10">
    <property type="match status" value="2"/>
</dbReference>
<dbReference type="CDD" id="cd23081">
    <property type="entry name" value="cpPDZ_EcRseP-like"/>
    <property type="match status" value="1"/>
</dbReference>
<dbReference type="KEGG" id="talb:FTW19_24870"/>
<evidence type="ECO:0000256" key="8">
    <source>
        <dbReference type="ARBA" id="ARBA00022989"/>
    </source>
</evidence>
<sequence length="450" mass="49291">MTTIIYLAIVLGIMVLVHELGHFLAAKWCGVRVETFSIGFGRRLIGFRRGDTDYRLSLLPFGGYVKMAGDNPGEEPSGDPGEFNAHPRWQRVIIALAGPVANFILAFAIMVLVFHFHNEVDEYISGPARVNYVVKGSPADAAGLRSGDTIVHFDNAANPDWEGVMRRAALNMNQTVAMSYLHDGQRVNTRFNVNVGKTTEFNAEAMQSLGMIPTMQDAPIGVNEVAGGTPAQRAGLQAGDKILAIDGLQLRSVLALLAYLNDQAGKTSTLQVLRNGKTLTTEVTPEVGDIGNGIKKYRLGFLPAQMPLRISQLPWGEAVVQSAQENWKDSTMIVEVLKRMFTHQVSVKSLSGPIGIGQQIGAAARDSVWTVFRLMAMISINLGIFNLLPIPILDGGMILMLIVESVIRRDLNQQLKERVYQVAFVCLLLFAAMVIFNDISKLGWFAKLKP</sequence>
<dbReference type="InterPro" id="IPR041489">
    <property type="entry name" value="PDZ_6"/>
</dbReference>
<dbReference type="InterPro" id="IPR001478">
    <property type="entry name" value="PDZ"/>
</dbReference>
<keyword evidence="11" id="KW-0479">Metal-binding</keyword>
<dbReference type="SUPFAM" id="SSF50156">
    <property type="entry name" value="PDZ domain-like"/>
    <property type="match status" value="2"/>
</dbReference>
<dbReference type="GO" id="GO:0004222">
    <property type="term" value="F:metalloendopeptidase activity"/>
    <property type="evidence" value="ECO:0007669"/>
    <property type="project" value="InterPro"/>
</dbReference>
<dbReference type="Pfam" id="PF17820">
    <property type="entry name" value="PDZ_6"/>
    <property type="match status" value="2"/>
</dbReference>
<evidence type="ECO:0000256" key="5">
    <source>
        <dbReference type="ARBA" id="ARBA00022692"/>
    </source>
</evidence>
<keyword evidence="6 11" id="KW-0378">Hydrolase</keyword>
<feature type="transmembrane region" description="Helical" evidence="11">
    <location>
        <begin position="419"/>
        <end position="436"/>
    </location>
</feature>
<proteinExistence type="inferred from homology"/>
<evidence type="ECO:0000256" key="1">
    <source>
        <dbReference type="ARBA" id="ARBA00001947"/>
    </source>
</evidence>
<dbReference type="AlphaFoldDB" id="A0A5B9EKJ7"/>
<keyword evidence="8 11" id="KW-1133">Transmembrane helix</keyword>
<dbReference type="InterPro" id="IPR004387">
    <property type="entry name" value="Pept_M50_Zn"/>
</dbReference>
<keyword evidence="4 13" id="KW-0645">Protease</keyword>
<dbReference type="CDD" id="cd06163">
    <property type="entry name" value="S2P-M50_PDZ_RseP-like"/>
    <property type="match status" value="1"/>
</dbReference>
<feature type="transmembrane region" description="Helical" evidence="11">
    <location>
        <begin position="92"/>
        <end position="116"/>
    </location>
</feature>
<keyword evidence="9 11" id="KW-0482">Metalloprotease</keyword>
<evidence type="ECO:0000256" key="11">
    <source>
        <dbReference type="RuleBase" id="RU362031"/>
    </source>
</evidence>
<dbReference type="PANTHER" id="PTHR42837:SF2">
    <property type="entry name" value="MEMBRANE METALLOPROTEASE ARASP2, CHLOROPLASTIC-RELATED"/>
    <property type="match status" value="1"/>
</dbReference>
<gene>
    <name evidence="13" type="primary">rseP</name>
    <name evidence="13" type="ORF">FTW19_24870</name>
</gene>
<name>A0A5B9EKJ7_9BACT</name>
<dbReference type="GO" id="GO:0046872">
    <property type="term" value="F:metal ion binding"/>
    <property type="evidence" value="ECO:0007669"/>
    <property type="project" value="UniProtKB-KW"/>
</dbReference>
<dbReference type="PROSITE" id="PS50106">
    <property type="entry name" value="PDZ"/>
    <property type="match status" value="1"/>
</dbReference>
<evidence type="ECO:0000256" key="4">
    <source>
        <dbReference type="ARBA" id="ARBA00022670"/>
    </source>
</evidence>
<feature type="transmembrane region" description="Helical" evidence="11">
    <location>
        <begin position="6"/>
        <end position="25"/>
    </location>
</feature>
<evidence type="ECO:0000256" key="2">
    <source>
        <dbReference type="ARBA" id="ARBA00004141"/>
    </source>
</evidence>
<evidence type="ECO:0000259" key="12">
    <source>
        <dbReference type="PROSITE" id="PS50106"/>
    </source>
</evidence>
<feature type="transmembrane region" description="Helical" evidence="11">
    <location>
        <begin position="384"/>
        <end position="407"/>
    </location>
</feature>
<keyword evidence="5 11" id="KW-0812">Transmembrane</keyword>
<keyword evidence="7 11" id="KW-0862">Zinc</keyword>
<dbReference type="Pfam" id="PF02163">
    <property type="entry name" value="Peptidase_M50"/>
    <property type="match status" value="1"/>
</dbReference>
<evidence type="ECO:0000256" key="10">
    <source>
        <dbReference type="ARBA" id="ARBA00023136"/>
    </source>
</evidence>
<accession>A0A5B9EKJ7</accession>
<dbReference type="RefSeq" id="WP_147650241.1">
    <property type="nucleotide sequence ID" value="NZ_CP042806.1"/>
</dbReference>
<dbReference type="PANTHER" id="PTHR42837">
    <property type="entry name" value="REGULATOR OF SIGMA-E PROTEASE RSEP"/>
    <property type="match status" value="1"/>
</dbReference>
<evidence type="ECO:0000256" key="6">
    <source>
        <dbReference type="ARBA" id="ARBA00022801"/>
    </source>
</evidence>
<protein>
    <recommendedName>
        <fullName evidence="11">Zinc metalloprotease</fullName>
        <ecNumber evidence="11">3.4.24.-</ecNumber>
    </recommendedName>
</protein>
<evidence type="ECO:0000313" key="13">
    <source>
        <dbReference type="EMBL" id="QEE30947.1"/>
    </source>
</evidence>
<dbReference type="OrthoDB" id="9782003at2"/>
<keyword evidence="10 11" id="KW-0472">Membrane</keyword>
<keyword evidence="14" id="KW-1185">Reference proteome</keyword>
<comment type="cofactor">
    <cofactor evidence="1 11">
        <name>Zn(2+)</name>
        <dbReference type="ChEBI" id="CHEBI:29105"/>
    </cofactor>
</comment>
<evidence type="ECO:0000256" key="3">
    <source>
        <dbReference type="ARBA" id="ARBA00007931"/>
    </source>
</evidence>
<evidence type="ECO:0000256" key="9">
    <source>
        <dbReference type="ARBA" id="ARBA00023049"/>
    </source>
</evidence>
<dbReference type="GO" id="GO:0016020">
    <property type="term" value="C:membrane"/>
    <property type="evidence" value="ECO:0007669"/>
    <property type="project" value="UniProtKB-SubCell"/>
</dbReference>
<dbReference type="InterPro" id="IPR036034">
    <property type="entry name" value="PDZ_sf"/>
</dbReference>
<reference evidence="13 14" key="1">
    <citation type="submission" date="2019-08" db="EMBL/GenBank/DDBJ databases">
        <title>Complete genome sequence of Terriglobus albidus strain ORNL.</title>
        <authorList>
            <person name="Podar M."/>
        </authorList>
    </citation>
    <scope>NUCLEOTIDE SEQUENCE [LARGE SCALE GENOMIC DNA]</scope>
    <source>
        <strain evidence="13 14">ORNL</strain>
    </source>
</reference>
<dbReference type="GO" id="GO:0006508">
    <property type="term" value="P:proteolysis"/>
    <property type="evidence" value="ECO:0007669"/>
    <property type="project" value="UniProtKB-KW"/>
</dbReference>
<feature type="domain" description="PDZ" evidence="12">
    <location>
        <begin position="192"/>
        <end position="253"/>
    </location>
</feature>
<dbReference type="InterPro" id="IPR008915">
    <property type="entry name" value="Peptidase_M50"/>
</dbReference>
<evidence type="ECO:0000256" key="7">
    <source>
        <dbReference type="ARBA" id="ARBA00022833"/>
    </source>
</evidence>
<dbReference type="EMBL" id="CP042806">
    <property type="protein sequence ID" value="QEE30947.1"/>
    <property type="molecule type" value="Genomic_DNA"/>
</dbReference>
<organism evidence="13 14">
    <name type="scientific">Terriglobus albidus</name>
    <dbReference type="NCBI Taxonomy" id="1592106"/>
    <lineage>
        <taxon>Bacteria</taxon>
        <taxon>Pseudomonadati</taxon>
        <taxon>Acidobacteriota</taxon>
        <taxon>Terriglobia</taxon>
        <taxon>Terriglobales</taxon>
        <taxon>Acidobacteriaceae</taxon>
        <taxon>Terriglobus</taxon>
    </lineage>
</organism>
<dbReference type="EC" id="3.4.24.-" evidence="11"/>
<evidence type="ECO:0000313" key="14">
    <source>
        <dbReference type="Proteomes" id="UP000321820"/>
    </source>
</evidence>
<dbReference type="SMART" id="SM00228">
    <property type="entry name" value="PDZ"/>
    <property type="match status" value="2"/>
</dbReference>
<comment type="subcellular location">
    <subcellularLocation>
        <location evidence="2">Membrane</location>
        <topology evidence="2">Multi-pass membrane protein</topology>
    </subcellularLocation>
</comment>
<comment type="similarity">
    <text evidence="3 11">Belongs to the peptidase M50B family.</text>
</comment>
<dbReference type="NCBIfam" id="TIGR00054">
    <property type="entry name" value="RIP metalloprotease RseP"/>
    <property type="match status" value="1"/>
</dbReference>